<proteinExistence type="predicted"/>
<feature type="signal peptide" evidence="1">
    <location>
        <begin position="1"/>
        <end position="24"/>
    </location>
</feature>
<dbReference type="AlphaFoldDB" id="A0A318HQG7"/>
<protein>
    <recommendedName>
        <fullName evidence="4">Lipoprotein</fullName>
    </recommendedName>
</protein>
<evidence type="ECO:0000256" key="1">
    <source>
        <dbReference type="SAM" id="SignalP"/>
    </source>
</evidence>
<dbReference type="PROSITE" id="PS51257">
    <property type="entry name" value="PROKAR_LIPOPROTEIN"/>
    <property type="match status" value="1"/>
</dbReference>
<keyword evidence="1" id="KW-0732">Signal</keyword>
<name>A0A318HQG7_9BACT</name>
<dbReference type="OrthoDB" id="711418at2"/>
<organism evidence="2 3">
    <name type="scientific">Hoylesella shahii DSM 15611 = JCM 12083</name>
    <dbReference type="NCBI Taxonomy" id="1122991"/>
    <lineage>
        <taxon>Bacteria</taxon>
        <taxon>Pseudomonadati</taxon>
        <taxon>Bacteroidota</taxon>
        <taxon>Bacteroidia</taxon>
        <taxon>Bacteroidales</taxon>
        <taxon>Prevotellaceae</taxon>
        <taxon>Hoylesella</taxon>
    </lineage>
</organism>
<feature type="chain" id="PRO_5016340693" description="Lipoprotein" evidence="1">
    <location>
        <begin position="25"/>
        <end position="128"/>
    </location>
</feature>
<reference evidence="2 3" key="1">
    <citation type="submission" date="2018-05" db="EMBL/GenBank/DDBJ databases">
        <title>Genomic Encyclopedia of Type Strains, Phase I: the one thousand microbial genomes (KMG-I) project.</title>
        <authorList>
            <person name="Kyrpides N."/>
        </authorList>
    </citation>
    <scope>NUCLEOTIDE SEQUENCE [LARGE SCALE GENOMIC DNA]</scope>
    <source>
        <strain evidence="2 3">DSM 15611</strain>
    </source>
</reference>
<dbReference type="RefSeq" id="WP_025817162.1">
    <property type="nucleotide sequence ID" value="NZ_BAIZ01000046.1"/>
</dbReference>
<sequence length="128" mass="14018">MKKNLSLTALICLIIVAISSVSCSKNDDPADNDLFVGTYKGHISYTDADGKKSADNGSVTVVKAGGEYYFRFSDGIPDLKGVRFKKDGDHTLVNIDLKEGLHFVRIDASSLTILYTKDNKVWTANAKR</sequence>
<evidence type="ECO:0000313" key="2">
    <source>
        <dbReference type="EMBL" id="PXX20105.1"/>
    </source>
</evidence>
<evidence type="ECO:0000313" key="3">
    <source>
        <dbReference type="Proteomes" id="UP000248314"/>
    </source>
</evidence>
<evidence type="ECO:0008006" key="4">
    <source>
        <dbReference type="Google" id="ProtNLM"/>
    </source>
</evidence>
<dbReference type="STRING" id="1122991.GCA_000613445_00652"/>
<keyword evidence="3" id="KW-1185">Reference proteome</keyword>
<comment type="caution">
    <text evidence="2">The sequence shown here is derived from an EMBL/GenBank/DDBJ whole genome shotgun (WGS) entry which is preliminary data.</text>
</comment>
<gene>
    <name evidence="2" type="ORF">EJ73_02295</name>
</gene>
<dbReference type="EMBL" id="QJJX01000033">
    <property type="protein sequence ID" value="PXX20105.1"/>
    <property type="molecule type" value="Genomic_DNA"/>
</dbReference>
<accession>A0A318HQG7</accession>
<dbReference type="Proteomes" id="UP000248314">
    <property type="component" value="Unassembled WGS sequence"/>
</dbReference>